<dbReference type="CDD" id="cd01948">
    <property type="entry name" value="EAL"/>
    <property type="match status" value="1"/>
</dbReference>
<evidence type="ECO:0000256" key="2">
    <source>
        <dbReference type="ARBA" id="ARBA00012282"/>
    </source>
</evidence>
<dbReference type="InterPro" id="IPR050706">
    <property type="entry name" value="Cyclic-di-GMP_PDE-like"/>
</dbReference>
<protein>
    <recommendedName>
        <fullName evidence="2">cyclic-guanylate-specific phosphodiesterase</fullName>
        <ecNumber evidence="2">3.1.4.52</ecNumber>
    </recommendedName>
</protein>
<dbReference type="InterPro" id="IPR001633">
    <property type="entry name" value="EAL_dom"/>
</dbReference>
<keyword evidence="4" id="KW-0973">c-di-GMP</keyword>
<dbReference type="InterPro" id="IPR035919">
    <property type="entry name" value="EAL_sf"/>
</dbReference>
<name>A0A2N5XSD3_9HYPH</name>
<evidence type="ECO:0000256" key="7">
    <source>
        <dbReference type="ARBA" id="ARBA00022989"/>
    </source>
</evidence>
<proteinExistence type="predicted"/>
<organism evidence="12 13">
    <name type="scientific">Cohaesibacter celericrescens</name>
    <dbReference type="NCBI Taxonomy" id="2067669"/>
    <lineage>
        <taxon>Bacteria</taxon>
        <taxon>Pseudomonadati</taxon>
        <taxon>Pseudomonadota</taxon>
        <taxon>Alphaproteobacteria</taxon>
        <taxon>Hyphomicrobiales</taxon>
        <taxon>Cohaesibacteraceae</taxon>
    </lineage>
</organism>
<dbReference type="OrthoDB" id="9814202at2"/>
<dbReference type="GO" id="GO:0005886">
    <property type="term" value="C:plasma membrane"/>
    <property type="evidence" value="ECO:0007669"/>
    <property type="project" value="UniProtKB-SubCell"/>
</dbReference>
<keyword evidence="6" id="KW-0378">Hydrolase</keyword>
<evidence type="ECO:0000256" key="9">
    <source>
        <dbReference type="ARBA" id="ARBA00034290"/>
    </source>
</evidence>
<evidence type="ECO:0000259" key="11">
    <source>
        <dbReference type="PROSITE" id="PS50883"/>
    </source>
</evidence>
<evidence type="ECO:0000256" key="1">
    <source>
        <dbReference type="ARBA" id="ARBA00004651"/>
    </source>
</evidence>
<evidence type="ECO:0000256" key="5">
    <source>
        <dbReference type="ARBA" id="ARBA00022692"/>
    </source>
</evidence>
<dbReference type="PANTHER" id="PTHR33121:SF56">
    <property type="entry name" value="SIGNALLING PROTEIN WITH EAL AND C2 DOMAINS"/>
    <property type="match status" value="1"/>
</dbReference>
<evidence type="ECO:0000256" key="10">
    <source>
        <dbReference type="SAM" id="Phobius"/>
    </source>
</evidence>
<sequence length="533" mass="58123">MIKNARKIAGFMLLGAVGAYVLTAGAQSVLYWQARTGVEEDLKVSAHLMLERASDATQSAIDLLNQLAQNSGLSCTGDHRYLYSKATRSTAWVDTIGLVDRNGNLVCTDMGQSARQSGLLPIYQPDSKEISLSLSGGADPDQVLSLLVVRHLNNGRRLVARVPGELIKIDPVRNDLRRFRIAMLSLGSGVPWYLLEPIETGGDIVSRVHEASEFMPYEVSISLTETALDAVTQGARKIINVFGVLLGLFALVGAYFMGRYRPDEGDKILEALDNGEFVPYMQPIVDLDTGAISGCEILSRWNKPDGSVVPPHEFIPLAQNYSMTREVTFHIMEETRDLVDVLMESKPDFKVAFNIFSRQLVDDTIVADIREVFKDSKLSFENLIFEVSDRVPIDDIALAQDVISQIQALGSEIALDDVGSGHSGLYNLTSFGVNILKIDKMIVDTLNESVGGQELVRGLIGLADRLNIGVIAEGIETEDQVMQLRKMGVSAAQGYLFAPPMPASAFIELFLASKARKSTTDAVAPEVPSELAA</sequence>
<keyword evidence="13" id="KW-1185">Reference proteome</keyword>
<reference evidence="12 13" key="1">
    <citation type="submission" date="2018-01" db="EMBL/GenBank/DDBJ databases">
        <title>The draft genome sequence of Cohaesibacter sp. H1304.</title>
        <authorList>
            <person name="Wang N.-N."/>
            <person name="Du Z.-J."/>
        </authorList>
    </citation>
    <scope>NUCLEOTIDE SEQUENCE [LARGE SCALE GENOMIC DNA]</scope>
    <source>
        <strain evidence="12 13">H1304</strain>
    </source>
</reference>
<evidence type="ECO:0000256" key="4">
    <source>
        <dbReference type="ARBA" id="ARBA00022636"/>
    </source>
</evidence>
<accession>A0A2N5XSD3</accession>
<dbReference type="GO" id="GO:0071111">
    <property type="term" value="F:cyclic-guanylate-specific phosphodiesterase activity"/>
    <property type="evidence" value="ECO:0007669"/>
    <property type="project" value="UniProtKB-EC"/>
</dbReference>
<comment type="caution">
    <text evidence="12">The sequence shown here is derived from an EMBL/GenBank/DDBJ whole genome shotgun (WGS) entry which is preliminary data.</text>
</comment>
<dbReference type="Pfam" id="PF00563">
    <property type="entry name" value="EAL"/>
    <property type="match status" value="1"/>
</dbReference>
<keyword evidence="7 10" id="KW-1133">Transmembrane helix</keyword>
<dbReference type="AlphaFoldDB" id="A0A2N5XSD3"/>
<evidence type="ECO:0000256" key="8">
    <source>
        <dbReference type="ARBA" id="ARBA00023136"/>
    </source>
</evidence>
<feature type="domain" description="EAL" evidence="11">
    <location>
        <begin position="261"/>
        <end position="514"/>
    </location>
</feature>
<keyword evidence="3" id="KW-1003">Cell membrane</keyword>
<dbReference type="SMART" id="SM00052">
    <property type="entry name" value="EAL"/>
    <property type="match status" value="1"/>
</dbReference>
<dbReference type="SUPFAM" id="SSF141868">
    <property type="entry name" value="EAL domain-like"/>
    <property type="match status" value="1"/>
</dbReference>
<dbReference type="PANTHER" id="PTHR33121">
    <property type="entry name" value="CYCLIC DI-GMP PHOSPHODIESTERASE PDEF"/>
    <property type="match status" value="1"/>
</dbReference>
<comment type="catalytic activity">
    <reaction evidence="9">
        <text>3',3'-c-di-GMP + H2O = 5'-phosphoguanylyl(3'-&gt;5')guanosine + H(+)</text>
        <dbReference type="Rhea" id="RHEA:24902"/>
        <dbReference type="ChEBI" id="CHEBI:15377"/>
        <dbReference type="ChEBI" id="CHEBI:15378"/>
        <dbReference type="ChEBI" id="CHEBI:58754"/>
        <dbReference type="ChEBI" id="CHEBI:58805"/>
        <dbReference type="EC" id="3.1.4.52"/>
    </reaction>
</comment>
<evidence type="ECO:0000256" key="3">
    <source>
        <dbReference type="ARBA" id="ARBA00022475"/>
    </source>
</evidence>
<evidence type="ECO:0000256" key="6">
    <source>
        <dbReference type="ARBA" id="ARBA00022801"/>
    </source>
</evidence>
<dbReference type="Gene3D" id="3.20.20.450">
    <property type="entry name" value="EAL domain"/>
    <property type="match status" value="1"/>
</dbReference>
<dbReference type="EMBL" id="PKUQ01000016">
    <property type="protein sequence ID" value="PLW77422.1"/>
    <property type="molecule type" value="Genomic_DNA"/>
</dbReference>
<evidence type="ECO:0000313" key="12">
    <source>
        <dbReference type="EMBL" id="PLW77422.1"/>
    </source>
</evidence>
<gene>
    <name evidence="12" type="ORF">C0081_08785</name>
</gene>
<dbReference type="InterPro" id="IPR024744">
    <property type="entry name" value="CSS-motif_dom"/>
</dbReference>
<feature type="transmembrane region" description="Helical" evidence="10">
    <location>
        <begin position="238"/>
        <end position="257"/>
    </location>
</feature>
<dbReference type="Proteomes" id="UP000234881">
    <property type="component" value="Unassembled WGS sequence"/>
</dbReference>
<evidence type="ECO:0000313" key="13">
    <source>
        <dbReference type="Proteomes" id="UP000234881"/>
    </source>
</evidence>
<dbReference type="PROSITE" id="PS50883">
    <property type="entry name" value="EAL"/>
    <property type="match status" value="1"/>
</dbReference>
<keyword evidence="5 10" id="KW-0812">Transmembrane</keyword>
<keyword evidence="8 10" id="KW-0472">Membrane</keyword>
<dbReference type="EC" id="3.1.4.52" evidence="2"/>
<dbReference type="Pfam" id="PF12792">
    <property type="entry name" value="CSS-motif"/>
    <property type="match status" value="1"/>
</dbReference>
<dbReference type="RefSeq" id="WP_101533440.1">
    <property type="nucleotide sequence ID" value="NZ_PKUQ01000016.1"/>
</dbReference>
<comment type="subcellular location">
    <subcellularLocation>
        <location evidence="1">Cell membrane</location>
        <topology evidence="1">Multi-pass membrane protein</topology>
    </subcellularLocation>
</comment>